<evidence type="ECO:0000256" key="1">
    <source>
        <dbReference type="SAM" id="Phobius"/>
    </source>
</evidence>
<sequence length="98" mass="11201">MVAARRKEIERDSGLVRLTMVCRLCCNGEIEEKRGTRRVFVALEVRWCRASDLVIERGKGRTTLVGLVVYAAVFMASFTRVAAMIPAMARRRTRRREA</sequence>
<gene>
    <name evidence="2" type="ORF">HAX54_008793</name>
</gene>
<evidence type="ECO:0000313" key="3">
    <source>
        <dbReference type="Proteomes" id="UP000823775"/>
    </source>
</evidence>
<keyword evidence="1" id="KW-1133">Transmembrane helix</keyword>
<keyword evidence="1" id="KW-0472">Membrane</keyword>
<keyword evidence="3" id="KW-1185">Reference proteome</keyword>
<evidence type="ECO:0000313" key="2">
    <source>
        <dbReference type="EMBL" id="MCD7469644.1"/>
    </source>
</evidence>
<feature type="transmembrane region" description="Helical" evidence="1">
    <location>
        <begin position="67"/>
        <end position="89"/>
    </location>
</feature>
<evidence type="ECO:0008006" key="4">
    <source>
        <dbReference type="Google" id="ProtNLM"/>
    </source>
</evidence>
<comment type="caution">
    <text evidence="2">The sequence shown here is derived from an EMBL/GenBank/DDBJ whole genome shotgun (WGS) entry which is preliminary data.</text>
</comment>
<protein>
    <recommendedName>
        <fullName evidence="4">Transmembrane protein</fullName>
    </recommendedName>
</protein>
<dbReference type="Proteomes" id="UP000823775">
    <property type="component" value="Unassembled WGS sequence"/>
</dbReference>
<accession>A0ABS8TGF3</accession>
<name>A0ABS8TGF3_DATST</name>
<dbReference type="EMBL" id="JACEIK010001466">
    <property type="protein sequence ID" value="MCD7469644.1"/>
    <property type="molecule type" value="Genomic_DNA"/>
</dbReference>
<organism evidence="2 3">
    <name type="scientific">Datura stramonium</name>
    <name type="common">Jimsonweed</name>
    <name type="synonym">Common thornapple</name>
    <dbReference type="NCBI Taxonomy" id="4076"/>
    <lineage>
        <taxon>Eukaryota</taxon>
        <taxon>Viridiplantae</taxon>
        <taxon>Streptophyta</taxon>
        <taxon>Embryophyta</taxon>
        <taxon>Tracheophyta</taxon>
        <taxon>Spermatophyta</taxon>
        <taxon>Magnoliopsida</taxon>
        <taxon>eudicotyledons</taxon>
        <taxon>Gunneridae</taxon>
        <taxon>Pentapetalae</taxon>
        <taxon>asterids</taxon>
        <taxon>lamiids</taxon>
        <taxon>Solanales</taxon>
        <taxon>Solanaceae</taxon>
        <taxon>Solanoideae</taxon>
        <taxon>Datureae</taxon>
        <taxon>Datura</taxon>
    </lineage>
</organism>
<proteinExistence type="predicted"/>
<keyword evidence="1" id="KW-0812">Transmembrane</keyword>
<reference evidence="2 3" key="1">
    <citation type="journal article" date="2021" name="BMC Genomics">
        <title>Datura genome reveals duplications of psychoactive alkaloid biosynthetic genes and high mutation rate following tissue culture.</title>
        <authorList>
            <person name="Rajewski A."/>
            <person name="Carter-House D."/>
            <person name="Stajich J."/>
            <person name="Litt A."/>
        </authorList>
    </citation>
    <scope>NUCLEOTIDE SEQUENCE [LARGE SCALE GENOMIC DNA]</scope>
    <source>
        <strain evidence="2">AR-01</strain>
    </source>
</reference>